<organism evidence="3 4">
    <name type="scientific">Pseudoalteromonas rubra</name>
    <dbReference type="NCBI Taxonomy" id="43658"/>
    <lineage>
        <taxon>Bacteria</taxon>
        <taxon>Pseudomonadati</taxon>
        <taxon>Pseudomonadota</taxon>
        <taxon>Gammaproteobacteria</taxon>
        <taxon>Alteromonadales</taxon>
        <taxon>Pseudoalteromonadaceae</taxon>
        <taxon>Pseudoalteromonas</taxon>
    </lineage>
</organism>
<evidence type="ECO:0000313" key="3">
    <source>
        <dbReference type="EMBL" id="RZM73949.1"/>
    </source>
</evidence>
<name>A0A4Q7E383_9GAMM</name>
<dbReference type="InterPro" id="IPR011962">
    <property type="entry name" value="dCTP_deaminase"/>
</dbReference>
<dbReference type="GO" id="GO:0008829">
    <property type="term" value="F:dCTP deaminase activity"/>
    <property type="evidence" value="ECO:0007669"/>
    <property type="project" value="InterPro"/>
</dbReference>
<dbReference type="EMBL" id="PPUZ01000075">
    <property type="protein sequence ID" value="RZM73949.1"/>
    <property type="molecule type" value="Genomic_DNA"/>
</dbReference>
<dbReference type="InterPro" id="IPR036157">
    <property type="entry name" value="dUTPase-like_sf"/>
</dbReference>
<evidence type="ECO:0000256" key="2">
    <source>
        <dbReference type="ARBA" id="ARBA00023080"/>
    </source>
</evidence>
<keyword evidence="2" id="KW-0546">Nucleotide metabolism</keyword>
<proteinExistence type="predicted"/>
<dbReference type="Gene3D" id="2.70.40.10">
    <property type="match status" value="1"/>
</dbReference>
<reference evidence="3 4" key="1">
    <citation type="submission" date="2018-01" db="EMBL/GenBank/DDBJ databases">
        <title>Co-occurrence of chitin degradation, pigmentation and bioactivity in marine Pseudoalteromonas.</title>
        <authorList>
            <person name="Paulsen S."/>
            <person name="Gram L."/>
            <person name="Machado H."/>
        </authorList>
    </citation>
    <scope>NUCLEOTIDE SEQUENCE [LARGE SCALE GENOMIC DNA]</scope>
    <source>
        <strain evidence="3 4">S1946</strain>
    </source>
</reference>
<dbReference type="AlphaFoldDB" id="A0A4Q7E383"/>
<dbReference type="CDD" id="cd07557">
    <property type="entry name" value="trimeric_dUTPase"/>
    <property type="match status" value="1"/>
</dbReference>
<dbReference type="PANTHER" id="PTHR42680">
    <property type="entry name" value="DCTP DEAMINASE"/>
    <property type="match status" value="1"/>
</dbReference>
<keyword evidence="1" id="KW-0378">Hydrolase</keyword>
<dbReference type="RefSeq" id="WP_130246229.1">
    <property type="nucleotide sequence ID" value="NZ_PPUZ01000075.1"/>
</dbReference>
<evidence type="ECO:0000313" key="4">
    <source>
        <dbReference type="Proteomes" id="UP000292345"/>
    </source>
</evidence>
<dbReference type="Pfam" id="PF22769">
    <property type="entry name" value="DCD"/>
    <property type="match status" value="1"/>
</dbReference>
<dbReference type="PANTHER" id="PTHR42680:SF3">
    <property type="entry name" value="DCTP DEAMINASE"/>
    <property type="match status" value="1"/>
</dbReference>
<sequence length="174" mass="19357">MVVVGDNLKGLIRAKDICDEELFDEFSIKIKLDRTVFRLTPQEKKTIRYGAQTVEEYYKEETLESELLLRPGECVLACSSQIITMPLGYIGFVQTKGTLARLFVAAHCADAQIEPGFSGKVTLELMNHSLFDISIPVGANIAQVYVMRCSTDNSKAYKGKYQSSEKPTLPLPIG</sequence>
<protein>
    <submittedName>
        <fullName evidence="3">Deoxycytidine deaminase</fullName>
    </submittedName>
</protein>
<dbReference type="SUPFAM" id="SSF51283">
    <property type="entry name" value="dUTPase-like"/>
    <property type="match status" value="1"/>
</dbReference>
<accession>A0A4Q7E383</accession>
<dbReference type="GO" id="GO:0006229">
    <property type="term" value="P:dUTP biosynthetic process"/>
    <property type="evidence" value="ECO:0007669"/>
    <property type="project" value="InterPro"/>
</dbReference>
<dbReference type="InterPro" id="IPR033704">
    <property type="entry name" value="dUTPase_trimeric"/>
</dbReference>
<gene>
    <name evidence="3" type="ORF">C3B51_20470</name>
</gene>
<evidence type="ECO:0000256" key="1">
    <source>
        <dbReference type="ARBA" id="ARBA00022801"/>
    </source>
</evidence>
<comment type="caution">
    <text evidence="3">The sequence shown here is derived from an EMBL/GenBank/DDBJ whole genome shotgun (WGS) entry which is preliminary data.</text>
</comment>
<dbReference type="Proteomes" id="UP000292345">
    <property type="component" value="Unassembled WGS sequence"/>
</dbReference>